<evidence type="ECO:0000313" key="3">
    <source>
        <dbReference type="EMBL" id="GAX86920.1"/>
    </source>
</evidence>
<reference evidence="3 4" key="1">
    <citation type="journal article" date="2017" name="Syst. Appl. Microbiol.">
        <title>Lebetimonas natsushimae sp. nov., a novel strictly anaerobic, moderately thermophilic chemoautotroph isolated from a deep-sea hydrothermal vent polychaete nest in the Mid-Okinawa Trough.</title>
        <authorList>
            <person name="Nagata R."/>
            <person name="Takaki Y."/>
            <person name="Tame A."/>
            <person name="Nunoura T."/>
            <person name="Muto H."/>
            <person name="Mino S."/>
            <person name="Sawayama S."/>
            <person name="Takai K."/>
            <person name="Nakagawa S."/>
        </authorList>
    </citation>
    <scope>NUCLEOTIDE SEQUENCE [LARGE SCALE GENOMIC DNA]</scope>
    <source>
        <strain evidence="3 4">HS1857</strain>
    </source>
</reference>
<feature type="domain" description="FAD dependent oxidoreductase" evidence="2">
    <location>
        <begin position="5"/>
        <end position="102"/>
    </location>
</feature>
<proteinExistence type="predicted"/>
<dbReference type="Proteomes" id="UP000217944">
    <property type="component" value="Unassembled WGS sequence"/>
</dbReference>
<dbReference type="OrthoDB" id="5410311at2"/>
<dbReference type="PANTHER" id="PTHR13847">
    <property type="entry name" value="SARCOSINE DEHYDROGENASE-RELATED"/>
    <property type="match status" value="1"/>
</dbReference>
<dbReference type="GO" id="GO:0016491">
    <property type="term" value="F:oxidoreductase activity"/>
    <property type="evidence" value="ECO:0007669"/>
    <property type="project" value="UniProtKB-KW"/>
</dbReference>
<sequence>MKVFDFVVIGAGIAGFLSAYRLKEFNTLLIDKKGILEGASGAAGAFLFPKIGFDSSYTRYINNSIIEALKFYKNLDIDTHTKGVLLLPRDDRDIEKFKQYEKEIRLPFKKLNGGFFFDIGSIVEVDEVRKKIKVNFKQIEVKKIEFKDDIWIINDEIKTKNVILATGYEKIVDIPYINIRPVWGERIELNGKSKTDNEKLDIYYHKNCSLAFVNNKFRIGATHKRNCLECRENLEEAEYLIKKANEIMEISGEIVSIKGGQRAASVDYFPIVGKIIDVDRTLLENKHIVKGEMPKKIFYKKGLYIINGMGGRGFSNAVSASQMLKEVILESKESILDSKRLFVKWARREGERYLNEKLKV</sequence>
<evidence type="ECO:0000256" key="1">
    <source>
        <dbReference type="ARBA" id="ARBA00023002"/>
    </source>
</evidence>
<organism evidence="3 4">
    <name type="scientific">Lebetimonas natsushimae</name>
    <dbReference type="NCBI Taxonomy" id="1936991"/>
    <lineage>
        <taxon>Bacteria</taxon>
        <taxon>Pseudomonadati</taxon>
        <taxon>Campylobacterota</taxon>
        <taxon>Epsilonproteobacteria</taxon>
        <taxon>Nautiliales</taxon>
        <taxon>Nautiliaceae</taxon>
        <taxon>Lebetimonas</taxon>
    </lineage>
</organism>
<evidence type="ECO:0000259" key="2">
    <source>
        <dbReference type="Pfam" id="PF01266"/>
    </source>
</evidence>
<dbReference type="AlphaFoldDB" id="A0A292YBV2"/>
<dbReference type="Gene3D" id="3.50.50.60">
    <property type="entry name" value="FAD/NAD(P)-binding domain"/>
    <property type="match status" value="2"/>
</dbReference>
<keyword evidence="4" id="KW-1185">Reference proteome</keyword>
<protein>
    <recommendedName>
        <fullName evidence="2">FAD dependent oxidoreductase domain-containing protein</fullName>
    </recommendedName>
</protein>
<dbReference type="SUPFAM" id="SSF51905">
    <property type="entry name" value="FAD/NAD(P)-binding domain"/>
    <property type="match status" value="1"/>
</dbReference>
<gene>
    <name evidence="3" type="ORF">LNAT_P0215</name>
</gene>
<keyword evidence="1" id="KW-0560">Oxidoreductase</keyword>
<accession>A0A292YBV2</accession>
<evidence type="ECO:0000313" key="4">
    <source>
        <dbReference type="Proteomes" id="UP000217944"/>
    </source>
</evidence>
<dbReference type="PANTHER" id="PTHR13847:SF289">
    <property type="entry name" value="GLYCINE OXIDASE"/>
    <property type="match status" value="1"/>
</dbReference>
<name>A0A292YBV2_9BACT</name>
<dbReference type="InterPro" id="IPR006076">
    <property type="entry name" value="FAD-dep_OxRdtase"/>
</dbReference>
<dbReference type="GO" id="GO:0005737">
    <property type="term" value="C:cytoplasm"/>
    <property type="evidence" value="ECO:0007669"/>
    <property type="project" value="TreeGrafter"/>
</dbReference>
<comment type="caution">
    <text evidence="3">The sequence shown here is derived from an EMBL/GenBank/DDBJ whole genome shotgun (WGS) entry which is preliminary data.</text>
</comment>
<dbReference type="EMBL" id="BDME01000001">
    <property type="protein sequence ID" value="GAX86920.1"/>
    <property type="molecule type" value="Genomic_DNA"/>
</dbReference>
<dbReference type="Pfam" id="PF01266">
    <property type="entry name" value="DAO"/>
    <property type="match status" value="2"/>
</dbReference>
<dbReference type="RefSeq" id="WP_096258082.1">
    <property type="nucleotide sequence ID" value="NZ_BDME01000001.1"/>
</dbReference>
<feature type="domain" description="FAD dependent oxidoreductase" evidence="2">
    <location>
        <begin position="138"/>
        <end position="324"/>
    </location>
</feature>
<dbReference type="InterPro" id="IPR036188">
    <property type="entry name" value="FAD/NAD-bd_sf"/>
</dbReference>
<dbReference type="Gene3D" id="3.30.9.10">
    <property type="entry name" value="D-Amino Acid Oxidase, subunit A, domain 2"/>
    <property type="match status" value="1"/>
</dbReference>